<keyword evidence="3" id="KW-1185">Reference proteome</keyword>
<reference evidence="3" key="1">
    <citation type="journal article" date="2013" name="Genetics">
        <title>The draft genome and transcriptome of Panagrellus redivivus are shaped by the harsh demands of a free-living lifestyle.</title>
        <authorList>
            <person name="Srinivasan J."/>
            <person name="Dillman A.R."/>
            <person name="Macchietto M.G."/>
            <person name="Heikkinen L."/>
            <person name="Lakso M."/>
            <person name="Fracchia K.M."/>
            <person name="Antoshechkin I."/>
            <person name="Mortazavi A."/>
            <person name="Wong G."/>
            <person name="Sternberg P.W."/>
        </authorList>
    </citation>
    <scope>NUCLEOTIDE SEQUENCE [LARGE SCALE GENOMIC DNA]</scope>
    <source>
        <strain evidence="3">MT8872</strain>
    </source>
</reference>
<evidence type="ECO:0000313" key="4">
    <source>
        <dbReference type="WBParaSite" id="Pan_g1536.t1"/>
    </source>
</evidence>
<feature type="transmembrane region" description="Helical" evidence="2">
    <location>
        <begin position="200"/>
        <end position="218"/>
    </location>
</feature>
<reference evidence="4" key="2">
    <citation type="submission" date="2020-10" db="UniProtKB">
        <authorList>
            <consortium name="WormBaseParasite"/>
        </authorList>
    </citation>
    <scope>IDENTIFICATION</scope>
</reference>
<feature type="transmembrane region" description="Helical" evidence="2">
    <location>
        <begin position="224"/>
        <end position="243"/>
    </location>
</feature>
<organism evidence="3 4">
    <name type="scientific">Panagrellus redivivus</name>
    <name type="common">Microworm</name>
    <dbReference type="NCBI Taxonomy" id="6233"/>
    <lineage>
        <taxon>Eukaryota</taxon>
        <taxon>Metazoa</taxon>
        <taxon>Ecdysozoa</taxon>
        <taxon>Nematoda</taxon>
        <taxon>Chromadorea</taxon>
        <taxon>Rhabditida</taxon>
        <taxon>Tylenchina</taxon>
        <taxon>Panagrolaimomorpha</taxon>
        <taxon>Panagrolaimoidea</taxon>
        <taxon>Panagrolaimidae</taxon>
        <taxon>Panagrellus</taxon>
    </lineage>
</organism>
<dbReference type="Proteomes" id="UP000492821">
    <property type="component" value="Unassembled WGS sequence"/>
</dbReference>
<dbReference type="AlphaFoldDB" id="A0A7E4V2C5"/>
<feature type="region of interest" description="Disordered" evidence="1">
    <location>
        <begin position="61"/>
        <end position="84"/>
    </location>
</feature>
<keyword evidence="2" id="KW-1133">Transmembrane helix</keyword>
<name>A0A7E4V2C5_PANRE</name>
<feature type="compositionally biased region" description="Basic and acidic residues" evidence="1">
    <location>
        <begin position="74"/>
        <end position="83"/>
    </location>
</feature>
<protein>
    <submittedName>
        <fullName evidence="4">G_PROTEIN_RECEP_F1_2 domain-containing protein</fullName>
    </submittedName>
</protein>
<evidence type="ECO:0000256" key="1">
    <source>
        <dbReference type="SAM" id="MobiDB-lite"/>
    </source>
</evidence>
<dbReference type="WBParaSite" id="Pan_g1536.t1">
    <property type="protein sequence ID" value="Pan_g1536.t1"/>
    <property type="gene ID" value="Pan_g1536"/>
</dbReference>
<keyword evidence="2" id="KW-0812">Transmembrane</keyword>
<evidence type="ECO:0000313" key="3">
    <source>
        <dbReference type="Proteomes" id="UP000492821"/>
    </source>
</evidence>
<sequence>MQQYDQYPMASYDYPPPSEWQSEQITYVAQPYDDAEYAQVPIVPMYNTEYVEEPIPKPETEIRPKRIRRRPKKNGYDYDDGRRPVGALPAVPDKRLFRPNGRDETREGILRRFVQHFRHRRANGALFFVTLMVVVMQKCKKKAACLYTLHSTHKAAKSAACACPLSVLSFRRGMNATNSFRGFDRLTCAIFRQPLGGHSGSIVAISFFLFNFLCLWVSARRVMAFDLIFSTCISTPIALRMALRRRRPSAATFLWMDLADKSQAVCCELLVSRCCFGCFETVINVAYKCILPITRPNVTIIIFSSTHPYSNPLRRPMKIVTTTAPAPCCLRDFSLIDLKRVSACNTRIIANFSPFLLYFHQMKSKT</sequence>
<accession>A0A7E4V2C5</accession>
<keyword evidence="2" id="KW-0472">Membrane</keyword>
<evidence type="ECO:0000256" key="2">
    <source>
        <dbReference type="SAM" id="Phobius"/>
    </source>
</evidence>
<proteinExistence type="predicted"/>